<dbReference type="Proteomes" id="UP001597480">
    <property type="component" value="Unassembled WGS sequence"/>
</dbReference>
<name>A0ABW5NQI1_9FLAO</name>
<sequence length="1288" mass="142777">MMKNRLFFFTLLYSIVSFAQQRGEIVLNWTDNVKSFLVEEALVLPEFQAQYLDYDANTKQLFFSYSFPVSGPVDQKSLQITNVVYESMTSDKLGTLSASSVPSAINASIAASKARDKWMAGIRLSPIIKEGGGYKRIKSFTYSYNAFAGETVTYGVNDFNVISNSVLSSGSWFRFYVTKSGVYKISRGFLQQLGLDVNVDPRNIKIYGNGGRMAPLRNSVDYPADPEENAITFIGEEDGKFDSADYILFYAEGVDNWSQENGSHNNLYADKSYYYVTSQGGPGKRITTMGQPSGAPTLTTAVFDEYQYYEKDLVNIARLGRKWHGDPFNVNNEQEFKFTIPDIEAVAATVKVSAAANAPVQTSMVIKVNGQDLGALRFKVPGEHDAADDGGVTVNVGDNGPVSVSFTPSGNDITVGLTYNNNGAPSANAWLDYVVVQAKRKLQGNGKQFRFQYNDAATNNGVIQYNLSNATGINQVWDITDIYNVGKIQNEGLQSQFSFKSTLGEVRKYITVVSSDYYTPLRDSQTRVANQNIKGTIFNGSNGQFQDVDYLIVTPANLNSSAENLANIHRKEGMNVKVVNLENIYTEFSSGKQDIAAIRNLVKYIYLNASSPDKRIKYVNLFGDASFDYKNRIPNNTNVVPIMQGYDPIPAFNSYSTVTTFTTDDFYGLMDPEEGAMLDSGSEGLDVAVGRMLVNDKKQADEMVNKVAEYKASEAYGRWRNDFIVIADDLDGSGSLGFVDTLDDMTNELIAARPFVNVRKIYTDSYVQESSAGGQRYPQAKEELIRAINYGALIVNYLGHGGEDGMAGERIYEKKDADNLTNKHKYPVFITASCEITKFDNPYRPTVGEYTYWNAQGGAIGLISTTRALYITVAENFTPLMVKNLYAYGQDEFPSVAEALRVSKVTMNNKNIRMVCFIGDPALKLAIPKPEIVLTEINDIPVADFTGALNSLAYVKLEGKVVNGSATATNYNGELEVTVFDKNINRQTLDNDHMGKVIPFSTLGETIFRGNASVTNGLFEFGFVVPRDIKIPVAEGRVSLYASRTTKTDDRQGYSTTVKVGGVNPNPEADTTGPKVRLYMNDESFVSGGITNASPIFLAFLEDEHGINTASGIGHDIVGILDGDENNPYIMNDYYEAEKDNYQRGSLRFPFSNLEKGLHTITLKAWDVYNNLVTAEIQFVVVGDEGLTLDKVLNYPNPFVSYTEFWFNHNRPFEPLDVQVQIFTVTGKVVKTINQSVTTDGFLCRDIKWDGKDDFGDRIGKGVYVYKLTVRSTVTNKTAEKYEKLVLL</sequence>
<evidence type="ECO:0000313" key="5">
    <source>
        <dbReference type="Proteomes" id="UP001597480"/>
    </source>
</evidence>
<feature type="chain" id="PRO_5045969427" evidence="2">
    <location>
        <begin position="20"/>
        <end position="1288"/>
    </location>
</feature>
<feature type="signal peptide" evidence="2">
    <location>
        <begin position="1"/>
        <end position="19"/>
    </location>
</feature>
<keyword evidence="1 2" id="KW-0732">Signal</keyword>
<organism evidence="4 5">
    <name type="scientific">Flavobacterium suzhouense</name>
    <dbReference type="NCBI Taxonomy" id="1529638"/>
    <lineage>
        <taxon>Bacteria</taxon>
        <taxon>Pseudomonadati</taxon>
        <taxon>Bacteroidota</taxon>
        <taxon>Flavobacteriia</taxon>
        <taxon>Flavobacteriales</taxon>
        <taxon>Flavobacteriaceae</taxon>
        <taxon>Flavobacterium</taxon>
    </lineage>
</organism>
<dbReference type="Gene3D" id="3.40.50.1460">
    <property type="match status" value="1"/>
</dbReference>
<dbReference type="CDD" id="cd02258">
    <property type="entry name" value="Peptidase_C25_N"/>
    <property type="match status" value="1"/>
</dbReference>
<dbReference type="SUPFAM" id="SSF52129">
    <property type="entry name" value="Caspase-like"/>
    <property type="match status" value="1"/>
</dbReference>
<reference evidence="5" key="1">
    <citation type="journal article" date="2019" name="Int. J. Syst. Evol. Microbiol.">
        <title>The Global Catalogue of Microorganisms (GCM) 10K type strain sequencing project: providing services to taxonomists for standard genome sequencing and annotation.</title>
        <authorList>
            <consortium name="The Broad Institute Genomics Platform"/>
            <consortium name="The Broad Institute Genome Sequencing Center for Infectious Disease"/>
            <person name="Wu L."/>
            <person name="Ma J."/>
        </authorList>
    </citation>
    <scope>NUCLEOTIDE SEQUENCE [LARGE SCALE GENOMIC DNA]</scope>
    <source>
        <strain evidence="5">KCTC 42107</strain>
    </source>
</reference>
<dbReference type="InterPro" id="IPR029031">
    <property type="entry name" value="Gingipain_N_sf"/>
</dbReference>
<dbReference type="EMBL" id="JBHUMD010000005">
    <property type="protein sequence ID" value="MFD2601351.1"/>
    <property type="molecule type" value="Genomic_DNA"/>
</dbReference>
<protein>
    <submittedName>
        <fullName evidence="4">Type IX secretion system sortase PorU</fullName>
    </submittedName>
</protein>
<dbReference type="InterPro" id="IPR029030">
    <property type="entry name" value="Caspase-like_dom_sf"/>
</dbReference>
<dbReference type="Gene3D" id="2.60.40.4070">
    <property type="match status" value="1"/>
</dbReference>
<dbReference type="NCBIfam" id="NF033707">
    <property type="entry name" value="T9SS_sortase"/>
    <property type="match status" value="1"/>
</dbReference>
<dbReference type="RefSeq" id="WP_379819934.1">
    <property type="nucleotide sequence ID" value="NZ_JBHUMD010000005.1"/>
</dbReference>
<dbReference type="Pfam" id="PF01364">
    <property type="entry name" value="Peptidase_C25"/>
    <property type="match status" value="1"/>
</dbReference>
<evidence type="ECO:0000259" key="3">
    <source>
        <dbReference type="Pfam" id="PF01364"/>
    </source>
</evidence>
<comment type="caution">
    <text evidence="4">The sequence shown here is derived from an EMBL/GenBank/DDBJ whole genome shotgun (WGS) entry which is preliminary data.</text>
</comment>
<evidence type="ECO:0000256" key="2">
    <source>
        <dbReference type="SAM" id="SignalP"/>
    </source>
</evidence>
<evidence type="ECO:0000256" key="1">
    <source>
        <dbReference type="ARBA" id="ARBA00022729"/>
    </source>
</evidence>
<dbReference type="Gene3D" id="3.40.50.10390">
    <property type="entry name" value="Gingipain r, domain 1"/>
    <property type="match status" value="1"/>
</dbReference>
<gene>
    <name evidence="4" type="primary">porU</name>
    <name evidence="4" type="ORF">ACFSR3_04720</name>
</gene>
<feature type="domain" description="Gingipain" evidence="3">
    <location>
        <begin position="550"/>
        <end position="925"/>
    </location>
</feature>
<evidence type="ECO:0000313" key="4">
    <source>
        <dbReference type="EMBL" id="MFD2601351.1"/>
    </source>
</evidence>
<keyword evidence="5" id="KW-1185">Reference proteome</keyword>
<accession>A0ABW5NQI1</accession>
<dbReference type="InterPro" id="IPR001769">
    <property type="entry name" value="Gingipain"/>
</dbReference>
<proteinExistence type="predicted"/>